<feature type="compositionally biased region" description="Low complexity" evidence="2">
    <location>
        <begin position="267"/>
        <end position="280"/>
    </location>
</feature>
<evidence type="ECO:0000256" key="1">
    <source>
        <dbReference type="SAM" id="Coils"/>
    </source>
</evidence>
<feature type="compositionally biased region" description="Acidic residues" evidence="2">
    <location>
        <begin position="466"/>
        <end position="481"/>
    </location>
</feature>
<evidence type="ECO:0000259" key="3">
    <source>
        <dbReference type="Pfam" id="PF24554"/>
    </source>
</evidence>
<name>A0ABR0BVE9_PURLI</name>
<dbReference type="EMBL" id="JAWRVI010000027">
    <property type="protein sequence ID" value="KAK4088024.1"/>
    <property type="molecule type" value="Genomic_DNA"/>
</dbReference>
<proteinExistence type="predicted"/>
<feature type="compositionally biased region" description="Low complexity" evidence="2">
    <location>
        <begin position="308"/>
        <end position="332"/>
    </location>
</feature>
<comment type="caution">
    <text evidence="4">The sequence shown here is derived from an EMBL/GenBank/DDBJ whole genome shotgun (WGS) entry which is preliminary data.</text>
</comment>
<feature type="compositionally biased region" description="Basic residues" evidence="2">
    <location>
        <begin position="282"/>
        <end position="291"/>
    </location>
</feature>
<feature type="domain" description="DUF7603" evidence="3">
    <location>
        <begin position="1115"/>
        <end position="1223"/>
    </location>
</feature>
<feature type="compositionally biased region" description="Low complexity" evidence="2">
    <location>
        <begin position="210"/>
        <end position="228"/>
    </location>
</feature>
<feature type="coiled-coil region" evidence="1">
    <location>
        <begin position="1162"/>
        <end position="1231"/>
    </location>
</feature>
<feature type="coiled-coil region" evidence="1">
    <location>
        <begin position="1300"/>
        <end position="1355"/>
    </location>
</feature>
<reference evidence="4 5" key="1">
    <citation type="journal article" date="2024" name="Microbiol. Resour. Announc.">
        <title>Genome annotations for the ascomycete fungi Trichoderma harzianum, Trichoderma aggressivum, and Purpureocillium lilacinum.</title>
        <authorList>
            <person name="Beijen E.P.W."/>
            <person name="Ohm R.A."/>
        </authorList>
    </citation>
    <scope>NUCLEOTIDE SEQUENCE [LARGE SCALE GENOMIC DNA]</scope>
    <source>
        <strain evidence="4 5">CBS 150709</strain>
    </source>
</reference>
<protein>
    <recommendedName>
        <fullName evidence="3">DUF7603 domain-containing protein</fullName>
    </recommendedName>
</protein>
<feature type="region of interest" description="Disordered" evidence="2">
    <location>
        <begin position="695"/>
        <end position="728"/>
    </location>
</feature>
<feature type="region of interest" description="Disordered" evidence="2">
    <location>
        <begin position="434"/>
        <end position="635"/>
    </location>
</feature>
<dbReference type="PANTHER" id="PTHR43941">
    <property type="entry name" value="STRUCTURAL MAINTENANCE OF CHROMOSOMES PROTEIN 2"/>
    <property type="match status" value="1"/>
</dbReference>
<feature type="compositionally biased region" description="Polar residues" evidence="2">
    <location>
        <begin position="696"/>
        <end position="721"/>
    </location>
</feature>
<feature type="compositionally biased region" description="Low complexity" evidence="2">
    <location>
        <begin position="134"/>
        <end position="144"/>
    </location>
</feature>
<feature type="compositionally biased region" description="Low complexity" evidence="2">
    <location>
        <begin position="434"/>
        <end position="443"/>
    </location>
</feature>
<feature type="region of interest" description="Disordered" evidence="2">
    <location>
        <begin position="90"/>
        <end position="342"/>
    </location>
</feature>
<gene>
    <name evidence="4" type="ORF">Purlil1_7503</name>
</gene>
<evidence type="ECO:0000313" key="5">
    <source>
        <dbReference type="Proteomes" id="UP001287286"/>
    </source>
</evidence>
<feature type="compositionally biased region" description="Polar residues" evidence="2">
    <location>
        <begin position="879"/>
        <end position="888"/>
    </location>
</feature>
<dbReference type="PANTHER" id="PTHR43941:SF1">
    <property type="entry name" value="STRUCTURAL MAINTENANCE OF CHROMOSOMES PROTEIN 2"/>
    <property type="match status" value="1"/>
</dbReference>
<keyword evidence="1" id="KW-0175">Coiled coil</keyword>
<dbReference type="InterPro" id="IPR056023">
    <property type="entry name" value="DUF7603"/>
</dbReference>
<sequence length="1376" mass="150736">MDALARSRNSRLPRIPARVIVPRPFDLGLDAGLAHGDDDATLPAASHQPDRWRDGGIDAALKSTTRHTSTSTCLVLTDTFFCSRRSRAPPSFPRAADDDPSVQRPLPPPFARLTPPCSANPPSPFDSTGSGHQSLSLSPSLSHTPRARPPLFVPPPLTPRTTTATTTTDRLTPASTATSYIPFPNIEVTPARPNMASTPPPPPAPGGGAVAAVPARAPSPSSPSSIVADSDTASASSHVARDVRLPHHHHPHPPHRQEHNHYHNHHQSQSSLGSSSSTSSFPRHRPHHLSLHQRAPSTSSDAIRHSAVHSPPSSAPAPLAAPVSVSETTSVPPGVPPPSVVRVPIKRKPLSSTASVHSLIPSVRSSEEFSFPLPPSYAGLPKPDQRFARRQSVDSPTFYDFASSVRASVPAAQTSRRRSGQAFKADPSLLNSSSLASRSPLKLATVDSSHPDEGRIPSGDRPLDPPDAELSDVLSEYDDLISEGSDIPPDAARDGTPTNALEDSSDDIESLYADNINHSPSPSSPMFAPKPTPPHLKLNKVESSAADHAKRQSNAPSLPASLDTPPLDASHYINKPLPKSPGQASQLTSLFGWGHPSPSVTDFSSAPSPLSPTRNGSTNDALRTNKSLSNHRAANAAQANPINYCETYLSTPPPSQSVSSLQVEEMEEELKVISAELAASIRREMDLEDLVDRLQEQASNPQAPSKRTSDYFSDSGYSSAKVSEYDQSREEIEKIQRRSEQEKASIRLELSNKLQDERSKRKVLDQQIKELAEKASQMDLAHMNSLDASDRVRDLENTCEDLRRRLSDERQSKSNFEDLLTALKSELQDACNERDNLRDEVVPQLRARVEGLESEASEYANLTYESTKMQQQLQSLQQENTSLRNSQGGPPEGFRLSGLARSNSVAASSFRPRGPPPSAGLSRSGSVKNVQTESREQLAERLKDVEAQRDALHSALKNLLERQEFQNRENQKKIRILENERQRLLSENPKKAGFEKDIKSLRTEINVLRRRAEDALEQKWQVEKGLVGLKMDLDRAEAEIADLRSLLNEKDILIPPSIARSSGSDAGVPSVPITSESLERAYRELQDAYNDSLNRIKQLEVDGSSLGSDEKTKLALERLKKSLAAAVSERDAAKKHVSALQSQVEGLSDIETQSVGRERSMAEELSESAIRVEQLAAQVRQQLTSNAQLRGRLAETVTRGDSERKANSERISWLQERLHELEEQLVAAQTTSEERVGRHEEELSRLRDAHSEQLRRIGSGAGVGMTSAPKSPLLKSAARQMFGRGTQTVPAKGFDEEIQIKALRERVTELEKALADAESEIEQVVFKMNTAQIEVMNLQEEREGAMRETRRLQRVIEAEQAKSFEERFKTLNGIVV</sequence>
<evidence type="ECO:0000256" key="2">
    <source>
        <dbReference type="SAM" id="MobiDB-lite"/>
    </source>
</evidence>
<feature type="region of interest" description="Disordered" evidence="2">
    <location>
        <begin position="870"/>
        <end position="937"/>
    </location>
</feature>
<keyword evidence="5" id="KW-1185">Reference proteome</keyword>
<dbReference type="Proteomes" id="UP001287286">
    <property type="component" value="Unassembled WGS sequence"/>
</dbReference>
<feature type="compositionally biased region" description="Polar residues" evidence="2">
    <location>
        <begin position="921"/>
        <end position="932"/>
    </location>
</feature>
<evidence type="ECO:0000313" key="4">
    <source>
        <dbReference type="EMBL" id="KAK4088024.1"/>
    </source>
</evidence>
<organism evidence="4 5">
    <name type="scientific">Purpureocillium lilacinum</name>
    <name type="common">Paecilomyces lilacinus</name>
    <dbReference type="NCBI Taxonomy" id="33203"/>
    <lineage>
        <taxon>Eukaryota</taxon>
        <taxon>Fungi</taxon>
        <taxon>Dikarya</taxon>
        <taxon>Ascomycota</taxon>
        <taxon>Pezizomycotina</taxon>
        <taxon>Sordariomycetes</taxon>
        <taxon>Hypocreomycetidae</taxon>
        <taxon>Hypocreales</taxon>
        <taxon>Ophiocordycipitaceae</taxon>
        <taxon>Purpureocillium</taxon>
    </lineage>
</organism>
<accession>A0ABR0BVE9</accession>
<dbReference type="Pfam" id="PF24554">
    <property type="entry name" value="DUF7603"/>
    <property type="match status" value="1"/>
</dbReference>
<feature type="compositionally biased region" description="Pro residues" evidence="2">
    <location>
        <begin position="147"/>
        <end position="158"/>
    </location>
</feature>
<feature type="compositionally biased region" description="Low complexity" evidence="2">
    <location>
        <begin position="159"/>
        <end position="178"/>
    </location>
</feature>
<feature type="compositionally biased region" description="Polar residues" evidence="2">
    <location>
        <begin position="598"/>
        <end position="635"/>
    </location>
</feature>